<feature type="signal peptide" evidence="1">
    <location>
        <begin position="1"/>
        <end position="20"/>
    </location>
</feature>
<protein>
    <submittedName>
        <fullName evidence="2">Uncharacterized protein</fullName>
    </submittedName>
</protein>
<keyword evidence="1" id="KW-0732">Signal</keyword>
<evidence type="ECO:0000313" key="2">
    <source>
        <dbReference type="EMBL" id="MFC3458888.1"/>
    </source>
</evidence>
<evidence type="ECO:0000313" key="3">
    <source>
        <dbReference type="Proteomes" id="UP001595665"/>
    </source>
</evidence>
<organism evidence="2 3">
    <name type="scientific">Massilia haematophila</name>
    <dbReference type="NCBI Taxonomy" id="457923"/>
    <lineage>
        <taxon>Bacteria</taxon>
        <taxon>Pseudomonadati</taxon>
        <taxon>Pseudomonadota</taxon>
        <taxon>Betaproteobacteria</taxon>
        <taxon>Burkholderiales</taxon>
        <taxon>Oxalobacteraceae</taxon>
        <taxon>Telluria group</taxon>
        <taxon>Massilia</taxon>
    </lineage>
</organism>
<dbReference type="Proteomes" id="UP001595665">
    <property type="component" value="Unassembled WGS sequence"/>
</dbReference>
<proteinExistence type="predicted"/>
<accession>A0ABV7PI76</accession>
<evidence type="ECO:0000256" key="1">
    <source>
        <dbReference type="SAM" id="SignalP"/>
    </source>
</evidence>
<comment type="caution">
    <text evidence="2">The sequence shown here is derived from an EMBL/GenBank/DDBJ whole genome shotgun (WGS) entry which is preliminary data.</text>
</comment>
<name>A0ABV7PI76_9BURK</name>
<reference evidence="3" key="1">
    <citation type="journal article" date="2019" name="Int. J. Syst. Evol. Microbiol.">
        <title>The Global Catalogue of Microorganisms (GCM) 10K type strain sequencing project: providing services to taxonomists for standard genome sequencing and annotation.</title>
        <authorList>
            <consortium name="The Broad Institute Genomics Platform"/>
            <consortium name="The Broad Institute Genome Sequencing Center for Infectious Disease"/>
            <person name="Wu L."/>
            <person name="Ma J."/>
        </authorList>
    </citation>
    <scope>NUCLEOTIDE SEQUENCE [LARGE SCALE GENOMIC DNA]</scope>
    <source>
        <strain evidence="3">CCM 7480</strain>
    </source>
</reference>
<feature type="chain" id="PRO_5045140970" evidence="1">
    <location>
        <begin position="21"/>
        <end position="133"/>
    </location>
</feature>
<dbReference type="EMBL" id="JBHRVV010000001">
    <property type="protein sequence ID" value="MFC3458888.1"/>
    <property type="molecule type" value="Genomic_DNA"/>
</dbReference>
<sequence>MRRPAVCLFCLAIAALPVQAAQPASASIPVESELSGAKKPELPASAPLRARIDDDAIRKAVRATLDEAREHPRQVDGDTISGTPYEEFGREFSEAKVPDCLHPDGLKRQPTFFLGGLLALPFVAVAKIRGKCR</sequence>
<dbReference type="RefSeq" id="WP_312548882.1">
    <property type="nucleotide sequence ID" value="NZ_JBHRVV010000001.1"/>
</dbReference>
<gene>
    <name evidence="2" type="ORF">ACFOPH_11625</name>
</gene>
<keyword evidence="3" id="KW-1185">Reference proteome</keyword>